<dbReference type="Gene3D" id="3.80.10.10">
    <property type="entry name" value="Ribonuclease Inhibitor"/>
    <property type="match status" value="3"/>
</dbReference>
<name>A0A6B2L1Z9_9EUKA</name>
<dbReference type="PROSITE" id="PS51450">
    <property type="entry name" value="LRR"/>
    <property type="match status" value="1"/>
</dbReference>
<keyword evidence="1" id="KW-0433">Leucine-rich repeat</keyword>
<dbReference type="InterPro" id="IPR003591">
    <property type="entry name" value="Leu-rich_rpt_typical-subtyp"/>
</dbReference>
<organism evidence="4">
    <name type="scientific">Arcella intermedia</name>
    <dbReference type="NCBI Taxonomy" id="1963864"/>
    <lineage>
        <taxon>Eukaryota</taxon>
        <taxon>Amoebozoa</taxon>
        <taxon>Tubulinea</taxon>
        <taxon>Elardia</taxon>
        <taxon>Arcellinida</taxon>
        <taxon>Sphaerothecina</taxon>
        <taxon>Arcellidae</taxon>
        <taxon>Arcella</taxon>
    </lineage>
</organism>
<dbReference type="PANTHER" id="PTHR48051:SF1">
    <property type="entry name" value="RAS SUPPRESSOR PROTEIN 1"/>
    <property type="match status" value="1"/>
</dbReference>
<evidence type="ECO:0000256" key="1">
    <source>
        <dbReference type="ARBA" id="ARBA00022614"/>
    </source>
</evidence>
<keyword evidence="3" id="KW-0472">Membrane</keyword>
<reference evidence="4" key="1">
    <citation type="journal article" date="2020" name="J. Eukaryot. Microbiol.">
        <title>De novo Sequencing, Assembly and Annotation of the Transcriptome for the Free-Living Testate Amoeba Arcella intermedia.</title>
        <authorList>
            <person name="Ribeiro G.M."/>
            <person name="Porfirio-Sousa A.L."/>
            <person name="Maurer-Alcala X.X."/>
            <person name="Katz L.A."/>
            <person name="Lahr D.J.G."/>
        </authorList>
    </citation>
    <scope>NUCLEOTIDE SEQUENCE</scope>
</reference>
<dbReference type="GO" id="GO:0005737">
    <property type="term" value="C:cytoplasm"/>
    <property type="evidence" value="ECO:0007669"/>
    <property type="project" value="TreeGrafter"/>
</dbReference>
<accession>A0A6B2L1Z9</accession>
<dbReference type="AlphaFoldDB" id="A0A6B2L1Z9"/>
<dbReference type="InterPro" id="IPR050216">
    <property type="entry name" value="LRR_domain-containing"/>
</dbReference>
<evidence type="ECO:0000313" key="4">
    <source>
        <dbReference type="EMBL" id="NDV30980.1"/>
    </source>
</evidence>
<sequence>MTSLSLDNNGFTGSLPSSICQLTKLATIILNNNRLTQIPNCIGELPSLYYLDLSSNPIYNFALPYGNYSSTLRTLYLRNNKLSSLSLALDRFTTLNSLDVSSNLLQNFPSFTHLSKLSSLIMNYNKFQNFPSELLTLTSLSYLDLSVNSISETNFPTDLIMMSALSNLRLDYNKFKSIPEVIFTLNRLTLLNLANNQINGTFPDFFSSLTNILSLDLSSNRLSGTLPSSIFSMIPLYYVNLRISNNPNLCDNLYSFCHSYIKTKIYCDVSDFWSCSCKYSCTTSSCQTKYTTNHCLENFSSEFGTKVNGTWIINSTIINLLNFLDLSNINGSIVGNINTTLFAISNSTIQIEGTYSQSSGNLTLQNSNLIIKSGMNFTGGNIFFDSLTSNIQVTGDVNLSKTVFYLDMNKMIPSNSEYVLFSSNKSITLPIFHLINQDPSDCSSISYNQVSIILRYSPCPNNLSIIVGSVVGSVVFLSITLMIFYYLYRKSQRSQNAKQLEVNIQSSP</sequence>
<dbReference type="PANTHER" id="PTHR48051">
    <property type="match status" value="1"/>
</dbReference>
<protein>
    <submittedName>
        <fullName evidence="4">Uncharacterized protein</fullName>
    </submittedName>
</protein>
<keyword evidence="3" id="KW-0812">Transmembrane</keyword>
<feature type="transmembrane region" description="Helical" evidence="3">
    <location>
        <begin position="463"/>
        <end position="488"/>
    </location>
</feature>
<dbReference type="Pfam" id="PF13855">
    <property type="entry name" value="LRR_8"/>
    <property type="match status" value="2"/>
</dbReference>
<dbReference type="SMART" id="SM00369">
    <property type="entry name" value="LRR_TYP"/>
    <property type="match status" value="5"/>
</dbReference>
<dbReference type="InterPro" id="IPR001611">
    <property type="entry name" value="Leu-rich_rpt"/>
</dbReference>
<proteinExistence type="predicted"/>
<dbReference type="InterPro" id="IPR032675">
    <property type="entry name" value="LRR_dom_sf"/>
</dbReference>
<dbReference type="SUPFAM" id="SSF52058">
    <property type="entry name" value="L domain-like"/>
    <property type="match status" value="1"/>
</dbReference>
<keyword evidence="2" id="KW-0677">Repeat</keyword>
<keyword evidence="3" id="KW-1133">Transmembrane helix</keyword>
<evidence type="ECO:0000256" key="3">
    <source>
        <dbReference type="SAM" id="Phobius"/>
    </source>
</evidence>
<evidence type="ECO:0000256" key="2">
    <source>
        <dbReference type="ARBA" id="ARBA00022737"/>
    </source>
</evidence>
<dbReference type="EMBL" id="GIBP01002011">
    <property type="protein sequence ID" value="NDV30980.1"/>
    <property type="molecule type" value="Transcribed_RNA"/>
</dbReference>